<dbReference type="RefSeq" id="WP_111062981.1">
    <property type="nucleotide sequence ID" value="NZ_JBHUCU010000032.1"/>
</dbReference>
<evidence type="ECO:0000313" key="2">
    <source>
        <dbReference type="Proteomes" id="UP000249248"/>
    </source>
</evidence>
<dbReference type="Gene3D" id="3.30.160.100">
    <property type="entry name" value="Ribosome hibernation promotion factor-like"/>
    <property type="match status" value="1"/>
</dbReference>
<dbReference type="Proteomes" id="UP000249248">
    <property type="component" value="Unassembled WGS sequence"/>
</dbReference>
<keyword evidence="2" id="KW-1185">Reference proteome</keyword>
<dbReference type="InterPro" id="IPR003489">
    <property type="entry name" value="RHF/RaiA"/>
</dbReference>
<proteinExistence type="predicted"/>
<accession>A0A2W1NC59</accession>
<dbReference type="SUPFAM" id="SSF69754">
    <property type="entry name" value="Ribosome binding protein Y (YfiA homologue)"/>
    <property type="match status" value="1"/>
</dbReference>
<dbReference type="OrthoDB" id="9808702at2"/>
<dbReference type="EMBL" id="QKSB01000005">
    <property type="protein sequence ID" value="PZE16935.1"/>
    <property type="molecule type" value="Genomic_DNA"/>
</dbReference>
<sequence length="98" mass="11269">MDVKIEAVNFEADKKLLDFVKEKLQKLEQIFDNIVMGEVFLKLDRSSEGENKVAEIKIMVPGKDLFAKKQCKTFEEATDVCVDALRKQIVKHKEKLIA</sequence>
<gene>
    <name evidence="1" type="primary">raiA</name>
    <name evidence="1" type="ORF">DNU06_09285</name>
</gene>
<organism evidence="1 2">
    <name type="scientific">Putridiphycobacter roseus</name>
    <dbReference type="NCBI Taxonomy" id="2219161"/>
    <lineage>
        <taxon>Bacteria</taxon>
        <taxon>Pseudomonadati</taxon>
        <taxon>Bacteroidota</taxon>
        <taxon>Flavobacteriia</taxon>
        <taxon>Flavobacteriales</taxon>
        <taxon>Crocinitomicaceae</taxon>
        <taxon>Putridiphycobacter</taxon>
    </lineage>
</organism>
<dbReference type="Pfam" id="PF02482">
    <property type="entry name" value="Ribosomal_S30AE"/>
    <property type="match status" value="1"/>
</dbReference>
<name>A0A2W1NC59_9FLAO</name>
<dbReference type="InterPro" id="IPR036567">
    <property type="entry name" value="RHF-like"/>
</dbReference>
<protein>
    <submittedName>
        <fullName evidence="1">Ribosome-associated translation inhibitor RaiA</fullName>
    </submittedName>
</protein>
<dbReference type="AlphaFoldDB" id="A0A2W1NC59"/>
<comment type="caution">
    <text evidence="1">The sequence shown here is derived from an EMBL/GenBank/DDBJ whole genome shotgun (WGS) entry which is preliminary data.</text>
</comment>
<evidence type="ECO:0000313" key="1">
    <source>
        <dbReference type="EMBL" id="PZE16935.1"/>
    </source>
</evidence>
<dbReference type="NCBIfam" id="TIGR00741">
    <property type="entry name" value="yfiA"/>
    <property type="match status" value="1"/>
</dbReference>
<reference evidence="1 2" key="1">
    <citation type="submission" date="2018-06" db="EMBL/GenBank/DDBJ databases">
        <title>The draft genome sequence of Crocinitomix sp. SM1701.</title>
        <authorList>
            <person name="Zhang X."/>
        </authorList>
    </citation>
    <scope>NUCLEOTIDE SEQUENCE [LARGE SCALE GENOMIC DNA]</scope>
    <source>
        <strain evidence="1 2">SM1701</strain>
    </source>
</reference>